<dbReference type="OrthoDB" id="433184at2759"/>
<evidence type="ECO:0000313" key="2">
    <source>
        <dbReference type="Proteomes" id="UP000186817"/>
    </source>
</evidence>
<proteinExistence type="predicted"/>
<comment type="caution">
    <text evidence="1">The sequence shown here is derived from an EMBL/GenBank/DDBJ whole genome shotgun (WGS) entry which is preliminary data.</text>
</comment>
<name>A0A1Q9E5U3_SYMMI</name>
<protein>
    <submittedName>
        <fullName evidence="1">Uncharacterized protein</fullName>
    </submittedName>
</protein>
<dbReference type="AlphaFoldDB" id="A0A1Q9E5U3"/>
<dbReference type="EMBL" id="LSRX01000254">
    <property type="protein sequence ID" value="OLQ02778.1"/>
    <property type="molecule type" value="Genomic_DNA"/>
</dbReference>
<dbReference type="Proteomes" id="UP000186817">
    <property type="component" value="Unassembled WGS sequence"/>
</dbReference>
<sequence>MRGNPRTRLAPNAELAWQLCARAEERWRLGSDTERGTWLAQCRQAQAAEKAVAQAEALRERVAKRAQPQESEPFWMFELPEVRHVLENGAILPPTFSPAESTYVRLLQLPSDGDVARAAEEQGLEQETMEAMQDALESLKGESFEAKMTKILISEKIALALVALPPVVPTACKVPHVVFGIHPRAPEWSVEQMLEKVAAEKNQKDKTVTCIEMPTPRPMKGYIRLHTGQSIQS</sequence>
<keyword evidence="2" id="KW-1185">Reference proteome</keyword>
<evidence type="ECO:0000313" key="1">
    <source>
        <dbReference type="EMBL" id="OLQ02778.1"/>
    </source>
</evidence>
<gene>
    <name evidence="1" type="ORF">AK812_SmicGene14324</name>
</gene>
<reference evidence="1 2" key="1">
    <citation type="submission" date="2016-02" db="EMBL/GenBank/DDBJ databases">
        <title>Genome analysis of coral dinoflagellate symbionts highlights evolutionary adaptations to a symbiotic lifestyle.</title>
        <authorList>
            <person name="Aranda M."/>
            <person name="Li Y."/>
            <person name="Liew Y.J."/>
            <person name="Baumgarten S."/>
            <person name="Simakov O."/>
            <person name="Wilson M."/>
            <person name="Piel J."/>
            <person name="Ashoor H."/>
            <person name="Bougouffa S."/>
            <person name="Bajic V.B."/>
            <person name="Ryu T."/>
            <person name="Ravasi T."/>
            <person name="Bayer T."/>
            <person name="Micklem G."/>
            <person name="Kim H."/>
            <person name="Bhak J."/>
            <person name="Lajeunesse T.C."/>
            <person name="Voolstra C.R."/>
        </authorList>
    </citation>
    <scope>NUCLEOTIDE SEQUENCE [LARGE SCALE GENOMIC DNA]</scope>
    <source>
        <strain evidence="1 2">CCMP2467</strain>
    </source>
</reference>
<organism evidence="1 2">
    <name type="scientific">Symbiodinium microadriaticum</name>
    <name type="common">Dinoflagellate</name>
    <name type="synonym">Zooxanthella microadriatica</name>
    <dbReference type="NCBI Taxonomy" id="2951"/>
    <lineage>
        <taxon>Eukaryota</taxon>
        <taxon>Sar</taxon>
        <taxon>Alveolata</taxon>
        <taxon>Dinophyceae</taxon>
        <taxon>Suessiales</taxon>
        <taxon>Symbiodiniaceae</taxon>
        <taxon>Symbiodinium</taxon>
    </lineage>
</organism>
<accession>A0A1Q9E5U3</accession>